<protein>
    <submittedName>
        <fullName evidence="1">Uncharacterized protein</fullName>
    </submittedName>
</protein>
<comment type="caution">
    <text evidence="1">The sequence shown here is derived from an EMBL/GenBank/DDBJ whole genome shotgun (WGS) entry which is preliminary data.</text>
</comment>
<organism evidence="1">
    <name type="scientific">marine sediment metagenome</name>
    <dbReference type="NCBI Taxonomy" id="412755"/>
    <lineage>
        <taxon>unclassified sequences</taxon>
        <taxon>metagenomes</taxon>
        <taxon>ecological metagenomes</taxon>
    </lineage>
</organism>
<accession>A0A0F9LUI9</accession>
<proteinExistence type="predicted"/>
<gene>
    <name evidence="1" type="ORF">LCGC14_1171740</name>
</gene>
<reference evidence="1" key="1">
    <citation type="journal article" date="2015" name="Nature">
        <title>Complex archaea that bridge the gap between prokaryotes and eukaryotes.</title>
        <authorList>
            <person name="Spang A."/>
            <person name="Saw J.H."/>
            <person name="Jorgensen S.L."/>
            <person name="Zaremba-Niedzwiedzka K."/>
            <person name="Martijn J."/>
            <person name="Lind A.E."/>
            <person name="van Eijk R."/>
            <person name="Schleper C."/>
            <person name="Guy L."/>
            <person name="Ettema T.J."/>
        </authorList>
    </citation>
    <scope>NUCLEOTIDE SEQUENCE</scope>
</reference>
<evidence type="ECO:0000313" key="1">
    <source>
        <dbReference type="EMBL" id="KKM97083.1"/>
    </source>
</evidence>
<dbReference type="AlphaFoldDB" id="A0A0F9LUI9"/>
<feature type="non-terminal residue" evidence="1">
    <location>
        <position position="105"/>
    </location>
</feature>
<name>A0A0F9LUI9_9ZZZZ</name>
<dbReference type="EMBL" id="LAZR01005794">
    <property type="protein sequence ID" value="KKM97083.1"/>
    <property type="molecule type" value="Genomic_DNA"/>
</dbReference>
<sequence>MVLKGKQLLVKVFLALLVAVPSIYFLLPQAVCDLETDEDGNPKIVKYIWLSDSKKTATVIYSNEEGDGFNIFDDRCQKGMVYGQWQTLKDLSSSQQECPQQEIPE</sequence>